<feature type="chain" id="PRO_5034022377" description="UDP-glycosyltransferases domain-containing protein" evidence="5">
    <location>
        <begin position="27"/>
        <end position="559"/>
    </location>
</feature>
<accession>A0A8H7VFF1</accession>
<dbReference type="AlphaFoldDB" id="A0A8H7VFF1"/>
<comment type="similarity">
    <text evidence="3">Belongs to the UDP-glycosyltransferase family.</text>
</comment>
<keyword evidence="7" id="KW-1185">Reference proteome</keyword>
<dbReference type="OrthoDB" id="5835829at2759"/>
<dbReference type="PANTHER" id="PTHR48043">
    <property type="entry name" value="EG:EG0003.4 PROTEIN-RELATED"/>
    <property type="match status" value="1"/>
</dbReference>
<evidence type="ECO:0000256" key="1">
    <source>
        <dbReference type="ARBA" id="ARBA00022676"/>
    </source>
</evidence>
<protein>
    <recommendedName>
        <fullName evidence="8">UDP-glycosyltransferases domain-containing protein</fullName>
    </recommendedName>
</protein>
<keyword evidence="4" id="KW-1133">Transmembrane helix</keyword>
<feature type="signal peptide" evidence="5">
    <location>
        <begin position="1"/>
        <end position="26"/>
    </location>
</feature>
<evidence type="ECO:0000256" key="3">
    <source>
        <dbReference type="RuleBase" id="RU003718"/>
    </source>
</evidence>
<dbReference type="PROSITE" id="PS00375">
    <property type="entry name" value="UDPGT"/>
    <property type="match status" value="1"/>
</dbReference>
<organism evidence="6 7">
    <name type="scientific">Mucor plumbeus</name>
    <dbReference type="NCBI Taxonomy" id="97098"/>
    <lineage>
        <taxon>Eukaryota</taxon>
        <taxon>Fungi</taxon>
        <taxon>Fungi incertae sedis</taxon>
        <taxon>Mucoromycota</taxon>
        <taxon>Mucoromycotina</taxon>
        <taxon>Mucoromycetes</taxon>
        <taxon>Mucorales</taxon>
        <taxon>Mucorineae</taxon>
        <taxon>Mucoraceae</taxon>
        <taxon>Mucor</taxon>
    </lineage>
</organism>
<dbReference type="InterPro" id="IPR050271">
    <property type="entry name" value="UDP-glycosyltransferase"/>
</dbReference>
<gene>
    <name evidence="6" type="ORF">INT46_005127</name>
</gene>
<keyword evidence="4" id="KW-0812">Transmembrane</keyword>
<name>A0A8H7VFF1_9FUNG</name>
<dbReference type="Gene3D" id="3.40.50.2000">
    <property type="entry name" value="Glycogen Phosphorylase B"/>
    <property type="match status" value="2"/>
</dbReference>
<dbReference type="EMBL" id="JAEPRC010000025">
    <property type="protein sequence ID" value="KAG2214508.1"/>
    <property type="molecule type" value="Genomic_DNA"/>
</dbReference>
<dbReference type="SUPFAM" id="SSF53756">
    <property type="entry name" value="UDP-Glycosyltransferase/glycogen phosphorylase"/>
    <property type="match status" value="1"/>
</dbReference>
<evidence type="ECO:0000256" key="4">
    <source>
        <dbReference type="SAM" id="Phobius"/>
    </source>
</evidence>
<sequence length="559" mass="62293">MKFNTTKSKAFSVLLSTGSLISSAVAQSNLNLQSTFQNDNHKSIAFFAVIGGASHYNWVLNIGDELGLRGHNFTFLTSDDDMRFGKPYQHVQTVSTGPGVDWDPAEIFNDESKELTSKNPALFMSQVMDMMFTNYERDYEFTRQFFIDNQIDIALCDHFADVCVDAATNLSIPYIVTAALDTTKDTSAPYINNEITSMNFPTTETQSFVNRFCNKFINPIMNIRAILPVIKKIQARKIAVGLEAKLEDPSSKWRHSIKLSNSVFGFTPARPLGPMAEFVGPIIPRQYKPLTGELETYLNAHERVAYVAFGHAATPSERDIQLILTGLLESIERGDLDGFIWATVHAAGRFPDSITTSSGTVYSVQDMFDHVNPHTRMVKWAPQTAILHHPSTALFVSHGGLGSWYESMYSGTRMVVFPFFGDQLGNAIIVETSKLGGILKNEHSIEEAVELFRKVIVDETGEIADGVKRMQALAQIHSRHGVIRGADIVEEVAYTNKNGRLPHRESADHRMSYFKSHNLDLYSALALIVSFSLWVIVVLGTKGYNLIGKSLTTKKVKKL</sequence>
<dbReference type="PANTHER" id="PTHR48043:SF145">
    <property type="entry name" value="FI06409P-RELATED"/>
    <property type="match status" value="1"/>
</dbReference>
<dbReference type="InterPro" id="IPR002213">
    <property type="entry name" value="UDP_glucos_trans"/>
</dbReference>
<evidence type="ECO:0000256" key="5">
    <source>
        <dbReference type="SAM" id="SignalP"/>
    </source>
</evidence>
<keyword evidence="4" id="KW-0472">Membrane</keyword>
<keyword evidence="5" id="KW-0732">Signal</keyword>
<dbReference type="CDD" id="cd03784">
    <property type="entry name" value="GT1_Gtf-like"/>
    <property type="match status" value="1"/>
</dbReference>
<reference evidence="6" key="1">
    <citation type="submission" date="2020-12" db="EMBL/GenBank/DDBJ databases">
        <title>Metabolic potential, ecology and presence of endohyphal bacteria is reflected in genomic diversity of Mucoromycotina.</title>
        <authorList>
            <person name="Muszewska A."/>
            <person name="Okrasinska A."/>
            <person name="Steczkiewicz K."/>
            <person name="Drgas O."/>
            <person name="Orlowska M."/>
            <person name="Perlinska-Lenart U."/>
            <person name="Aleksandrzak-Piekarczyk T."/>
            <person name="Szatraj K."/>
            <person name="Zielenkiewicz U."/>
            <person name="Pilsyk S."/>
            <person name="Malc E."/>
            <person name="Mieczkowski P."/>
            <person name="Kruszewska J.S."/>
            <person name="Biernat P."/>
            <person name="Pawlowska J."/>
        </authorList>
    </citation>
    <scope>NUCLEOTIDE SEQUENCE</scope>
    <source>
        <strain evidence="6">CBS 226.32</strain>
    </source>
</reference>
<feature type="transmembrane region" description="Helical" evidence="4">
    <location>
        <begin position="521"/>
        <end position="540"/>
    </location>
</feature>
<dbReference type="GO" id="GO:0008194">
    <property type="term" value="F:UDP-glycosyltransferase activity"/>
    <property type="evidence" value="ECO:0007669"/>
    <property type="project" value="InterPro"/>
</dbReference>
<evidence type="ECO:0000313" key="7">
    <source>
        <dbReference type="Proteomes" id="UP000650833"/>
    </source>
</evidence>
<dbReference type="InterPro" id="IPR035595">
    <property type="entry name" value="UDP_glycos_trans_CS"/>
</dbReference>
<evidence type="ECO:0000256" key="2">
    <source>
        <dbReference type="ARBA" id="ARBA00022679"/>
    </source>
</evidence>
<evidence type="ECO:0000313" key="6">
    <source>
        <dbReference type="EMBL" id="KAG2214508.1"/>
    </source>
</evidence>
<comment type="caution">
    <text evidence="6">The sequence shown here is derived from an EMBL/GenBank/DDBJ whole genome shotgun (WGS) entry which is preliminary data.</text>
</comment>
<dbReference type="Pfam" id="PF00201">
    <property type="entry name" value="UDPGT"/>
    <property type="match status" value="1"/>
</dbReference>
<proteinExistence type="inferred from homology"/>
<keyword evidence="2 3" id="KW-0808">Transferase</keyword>
<dbReference type="Proteomes" id="UP000650833">
    <property type="component" value="Unassembled WGS sequence"/>
</dbReference>
<keyword evidence="1 3" id="KW-0328">Glycosyltransferase</keyword>
<evidence type="ECO:0008006" key="8">
    <source>
        <dbReference type="Google" id="ProtNLM"/>
    </source>
</evidence>